<evidence type="ECO:0000259" key="7">
    <source>
        <dbReference type="PROSITE" id="PS50066"/>
    </source>
</evidence>
<organism evidence="9 10">
    <name type="scientific">Brassica campestris</name>
    <name type="common">Field mustard</name>
    <dbReference type="NCBI Taxonomy" id="3711"/>
    <lineage>
        <taxon>Eukaryota</taxon>
        <taxon>Viridiplantae</taxon>
        <taxon>Streptophyta</taxon>
        <taxon>Embryophyta</taxon>
        <taxon>Tracheophyta</taxon>
        <taxon>Spermatophyta</taxon>
        <taxon>Magnoliopsida</taxon>
        <taxon>eudicotyledons</taxon>
        <taxon>Gunneridae</taxon>
        <taxon>Pentapetalae</taxon>
        <taxon>rosids</taxon>
        <taxon>malvids</taxon>
        <taxon>Brassicales</taxon>
        <taxon>Brassicaceae</taxon>
        <taxon>Brassiceae</taxon>
        <taxon>Brassica</taxon>
    </lineage>
</organism>
<dbReference type="PROSITE" id="PS50066">
    <property type="entry name" value="MADS_BOX_2"/>
    <property type="match status" value="1"/>
</dbReference>
<evidence type="ECO:0000313" key="9">
    <source>
        <dbReference type="EnsemblPlants" id="Bra035907.1-P"/>
    </source>
</evidence>
<dbReference type="GO" id="GO:0005634">
    <property type="term" value="C:nucleus"/>
    <property type="evidence" value="ECO:0007669"/>
    <property type="project" value="UniProtKB-SubCell"/>
</dbReference>
<evidence type="ECO:0000259" key="8">
    <source>
        <dbReference type="PROSITE" id="PS51297"/>
    </source>
</evidence>
<keyword evidence="3" id="KW-0238">DNA-binding</keyword>
<dbReference type="PROSITE" id="PS00350">
    <property type="entry name" value="MADS_BOX_1"/>
    <property type="match status" value="1"/>
</dbReference>
<feature type="domain" description="MADS-box" evidence="7">
    <location>
        <begin position="1"/>
        <end position="61"/>
    </location>
</feature>
<comment type="subcellular location">
    <subcellularLocation>
        <location evidence="1">Nucleus</location>
    </subcellularLocation>
</comment>
<dbReference type="CDD" id="cd00265">
    <property type="entry name" value="MADS_MEF2_like"/>
    <property type="match status" value="1"/>
</dbReference>
<dbReference type="Gramene" id="Bra035907.1">
    <property type="protein sequence ID" value="Bra035907.1-P"/>
    <property type="gene ID" value="Bra035907"/>
</dbReference>
<evidence type="ECO:0000256" key="1">
    <source>
        <dbReference type="ARBA" id="ARBA00004123"/>
    </source>
</evidence>
<evidence type="ECO:0000256" key="6">
    <source>
        <dbReference type="SAM" id="Coils"/>
    </source>
</evidence>
<dbReference type="HOGENOM" id="CLU_1024340_0_0_1"/>
<name>M4F4A7_BRACM</name>
<keyword evidence="2" id="KW-0805">Transcription regulation</keyword>
<dbReference type="EnsemblPlants" id="Bra035907.1">
    <property type="protein sequence ID" value="Bra035907.1-P"/>
    <property type="gene ID" value="Bra035907"/>
</dbReference>
<dbReference type="Proteomes" id="UP000011750">
    <property type="component" value="Chromosome A09"/>
</dbReference>
<keyword evidence="10" id="KW-1185">Reference proteome</keyword>
<keyword evidence="5" id="KW-0539">Nucleus</keyword>
<dbReference type="STRING" id="51351.M4F4A7"/>
<dbReference type="GO" id="GO:0000981">
    <property type="term" value="F:DNA-binding transcription factor activity, RNA polymerase II-specific"/>
    <property type="evidence" value="ECO:0000318"/>
    <property type="project" value="GO_Central"/>
</dbReference>
<reference evidence="9 10" key="1">
    <citation type="journal article" date="2011" name="Nat. Genet.">
        <title>The genome of the mesopolyploid crop species Brassica rapa.</title>
        <authorList>
            <consortium name="Brassica rapa Genome Sequencing Project Consortium"/>
            <person name="Wang X."/>
            <person name="Wang H."/>
            <person name="Wang J."/>
            <person name="Sun R."/>
            <person name="Wu J."/>
            <person name="Liu S."/>
            <person name="Bai Y."/>
            <person name="Mun J.H."/>
            <person name="Bancroft I."/>
            <person name="Cheng F."/>
            <person name="Huang S."/>
            <person name="Li X."/>
            <person name="Hua W."/>
            <person name="Wang J."/>
            <person name="Wang X."/>
            <person name="Freeling M."/>
            <person name="Pires J.C."/>
            <person name="Paterson A.H."/>
            <person name="Chalhoub B."/>
            <person name="Wang B."/>
            <person name="Hayward A."/>
            <person name="Sharpe A.G."/>
            <person name="Park B.S."/>
            <person name="Weisshaar B."/>
            <person name="Liu B."/>
            <person name="Li B."/>
            <person name="Liu B."/>
            <person name="Tong C."/>
            <person name="Song C."/>
            <person name="Duran C."/>
            <person name="Peng C."/>
            <person name="Geng C."/>
            <person name="Koh C."/>
            <person name="Lin C."/>
            <person name="Edwards D."/>
            <person name="Mu D."/>
            <person name="Shen D."/>
            <person name="Soumpourou E."/>
            <person name="Li F."/>
            <person name="Fraser F."/>
            <person name="Conant G."/>
            <person name="Lassalle G."/>
            <person name="King G.J."/>
            <person name="Bonnema G."/>
            <person name="Tang H."/>
            <person name="Wang H."/>
            <person name="Belcram H."/>
            <person name="Zhou H."/>
            <person name="Hirakawa H."/>
            <person name="Abe H."/>
            <person name="Guo H."/>
            <person name="Wang H."/>
            <person name="Jin H."/>
            <person name="Parkin I.A."/>
            <person name="Batley J."/>
            <person name="Kim J.S."/>
            <person name="Just J."/>
            <person name="Li J."/>
            <person name="Xu J."/>
            <person name="Deng J."/>
            <person name="Kim J.A."/>
            <person name="Li J."/>
            <person name="Yu J."/>
            <person name="Meng J."/>
            <person name="Wang J."/>
            <person name="Min J."/>
            <person name="Poulain J."/>
            <person name="Wang J."/>
            <person name="Hatakeyama K."/>
            <person name="Wu K."/>
            <person name="Wang L."/>
            <person name="Fang L."/>
            <person name="Trick M."/>
            <person name="Links M.G."/>
            <person name="Zhao M."/>
            <person name="Jin M."/>
            <person name="Ramchiary N."/>
            <person name="Drou N."/>
            <person name="Berkman P.J."/>
            <person name="Cai Q."/>
            <person name="Huang Q."/>
            <person name="Li R."/>
            <person name="Tabata S."/>
            <person name="Cheng S."/>
            <person name="Zhang S."/>
            <person name="Zhang S."/>
            <person name="Huang S."/>
            <person name="Sato S."/>
            <person name="Sun S."/>
            <person name="Kwon S.J."/>
            <person name="Choi S.R."/>
            <person name="Lee T.H."/>
            <person name="Fan W."/>
            <person name="Zhao X."/>
            <person name="Tan X."/>
            <person name="Xu X."/>
            <person name="Wang Y."/>
            <person name="Qiu Y."/>
            <person name="Yin Y."/>
            <person name="Li Y."/>
            <person name="Du Y."/>
            <person name="Liao Y."/>
            <person name="Lim Y."/>
            <person name="Narusaka Y."/>
            <person name="Wang Y."/>
            <person name="Wang Z."/>
            <person name="Li Z."/>
            <person name="Wang Z."/>
            <person name="Xiong Z."/>
            <person name="Zhang Z."/>
        </authorList>
    </citation>
    <scope>NUCLEOTIDE SEQUENCE [LARGE SCALE GENOMIC DNA]</scope>
    <source>
        <strain evidence="9 10">cv. Chiifu-401-42</strain>
    </source>
</reference>
<keyword evidence="6" id="KW-0175">Coiled coil</keyword>
<dbReference type="OMA" id="TIERYHT"/>
<dbReference type="AlphaFoldDB" id="M4F4A7"/>
<dbReference type="InterPro" id="IPR002100">
    <property type="entry name" value="TF_MADSbox"/>
</dbReference>
<dbReference type="Pfam" id="PF00319">
    <property type="entry name" value="SRF-TF"/>
    <property type="match status" value="1"/>
</dbReference>
<dbReference type="InterPro" id="IPR050142">
    <property type="entry name" value="MADS-box/MEF2_TF"/>
</dbReference>
<accession>M4F4A7</accession>
<dbReference type="InParanoid" id="M4F4A7"/>
<dbReference type="InterPro" id="IPR033896">
    <property type="entry name" value="MEF2-like_N"/>
</dbReference>
<reference evidence="9 10" key="2">
    <citation type="journal article" date="2018" name="Hortic Res">
        <title>Improved Brassica rapa reference genome by single-molecule sequencing and chromosome conformation capture technologies.</title>
        <authorList>
            <person name="Zhang L."/>
            <person name="Cai X."/>
            <person name="Wu J."/>
            <person name="Liu M."/>
            <person name="Grob S."/>
            <person name="Cheng F."/>
            <person name="Liang J."/>
            <person name="Cai C."/>
            <person name="Liu Z."/>
            <person name="Liu B."/>
            <person name="Wang F."/>
            <person name="Li S."/>
            <person name="Liu F."/>
            <person name="Li X."/>
            <person name="Cheng L."/>
            <person name="Yang W."/>
            <person name="Li M.H."/>
            <person name="Grossniklaus U."/>
            <person name="Zheng H."/>
            <person name="Wang X."/>
        </authorList>
    </citation>
    <scope>NUCLEOTIDE SEQUENCE [LARGE SCALE GENOMIC DNA]</scope>
    <source>
        <strain evidence="9 10">cv. Chiifu-401-42</strain>
    </source>
</reference>
<dbReference type="FunFam" id="3.40.1810.10:FF:000003">
    <property type="entry name" value="MADS-box transcription factor MADS-MC"/>
    <property type="match status" value="1"/>
</dbReference>
<dbReference type="Gene3D" id="3.40.1810.10">
    <property type="entry name" value="Transcription factor, MADS-box"/>
    <property type="match status" value="1"/>
</dbReference>
<dbReference type="GO" id="GO:0000978">
    <property type="term" value="F:RNA polymerase II cis-regulatory region sequence-specific DNA binding"/>
    <property type="evidence" value="ECO:0000318"/>
    <property type="project" value="GO_Central"/>
</dbReference>
<dbReference type="SUPFAM" id="SSF55455">
    <property type="entry name" value="SRF-like"/>
    <property type="match status" value="1"/>
</dbReference>
<evidence type="ECO:0000256" key="2">
    <source>
        <dbReference type="ARBA" id="ARBA00023015"/>
    </source>
</evidence>
<feature type="domain" description="K-box" evidence="8">
    <location>
        <begin position="87"/>
        <end position="186"/>
    </location>
</feature>
<feature type="coiled-coil region" evidence="6">
    <location>
        <begin position="143"/>
        <end position="170"/>
    </location>
</feature>
<evidence type="ECO:0000256" key="4">
    <source>
        <dbReference type="ARBA" id="ARBA00023163"/>
    </source>
</evidence>
<dbReference type="GO" id="GO:0006357">
    <property type="term" value="P:regulation of transcription by RNA polymerase II"/>
    <property type="evidence" value="ECO:0000318"/>
    <property type="project" value="GO_Central"/>
</dbReference>
<dbReference type="GO" id="GO:0046983">
    <property type="term" value="F:protein dimerization activity"/>
    <property type="evidence" value="ECO:0007669"/>
    <property type="project" value="InterPro"/>
</dbReference>
<proteinExistence type="predicted"/>
<evidence type="ECO:0000313" key="10">
    <source>
        <dbReference type="Proteomes" id="UP000011750"/>
    </source>
</evidence>
<protein>
    <submittedName>
        <fullName evidence="9">Uncharacterized protein</fullName>
    </submittedName>
</protein>
<dbReference type="PRINTS" id="PR00404">
    <property type="entry name" value="MADSDOMAIN"/>
</dbReference>
<dbReference type="PROSITE" id="PS51297">
    <property type="entry name" value="K_BOX"/>
    <property type="match status" value="1"/>
</dbReference>
<sequence>MVRGKIEMKKIENATSRQVTFSKRRNGLLKKAYELSVLCDAQVSLIVFSQRGRLYEFSSSDMQNTIERYHTYRNDHETSNQYSEMYIQQLKQEASHMIAKIELLEFHKRKLLGQELSSCSLQELQEIDSQLQRSLGEVRARKAQMFKEQLEKLKAKEKQLLEENVQLHQKNVIDPWRGSIDQQKKFRVIDLNLSVDALLLLVLRTKPCSLRLLRRWNRIRERASGGSATLTQSDLANTNTDLPDNVGELMGIQTIFNEKSQSTKRIMASWQR</sequence>
<keyword evidence="4" id="KW-0804">Transcription</keyword>
<dbReference type="eggNOG" id="KOG0014">
    <property type="taxonomic scope" value="Eukaryota"/>
</dbReference>
<reference evidence="9" key="3">
    <citation type="submission" date="2023-03" db="UniProtKB">
        <authorList>
            <consortium name="EnsemblPlants"/>
        </authorList>
    </citation>
    <scope>IDENTIFICATION</scope>
    <source>
        <strain evidence="9">cv. Chiifu-401-42</strain>
    </source>
</reference>
<dbReference type="SMART" id="SM00432">
    <property type="entry name" value="MADS"/>
    <property type="match status" value="1"/>
</dbReference>
<dbReference type="Pfam" id="PF01486">
    <property type="entry name" value="K-box"/>
    <property type="match status" value="1"/>
</dbReference>
<dbReference type="GO" id="GO:0045944">
    <property type="term" value="P:positive regulation of transcription by RNA polymerase II"/>
    <property type="evidence" value="ECO:0007669"/>
    <property type="project" value="InterPro"/>
</dbReference>
<dbReference type="InterPro" id="IPR036879">
    <property type="entry name" value="TF_MADSbox_sf"/>
</dbReference>
<dbReference type="PANTHER" id="PTHR48019">
    <property type="entry name" value="SERUM RESPONSE FACTOR HOMOLOG"/>
    <property type="match status" value="1"/>
</dbReference>
<evidence type="ECO:0000256" key="5">
    <source>
        <dbReference type="ARBA" id="ARBA00023242"/>
    </source>
</evidence>
<dbReference type="InterPro" id="IPR002487">
    <property type="entry name" value="TF_Kbox"/>
</dbReference>
<evidence type="ECO:0000256" key="3">
    <source>
        <dbReference type="ARBA" id="ARBA00023125"/>
    </source>
</evidence>